<dbReference type="PANTHER" id="PTHR34135:SF2">
    <property type="entry name" value="LYSOZYME"/>
    <property type="match status" value="1"/>
</dbReference>
<keyword evidence="4" id="KW-1185">Reference proteome</keyword>
<dbReference type="Pfam" id="PF01183">
    <property type="entry name" value="Glyco_hydro_25"/>
    <property type="match status" value="1"/>
</dbReference>
<dbReference type="Gene3D" id="3.20.20.80">
    <property type="entry name" value="Glycosidases"/>
    <property type="match status" value="1"/>
</dbReference>
<dbReference type="PANTHER" id="PTHR34135">
    <property type="entry name" value="LYSOZYME"/>
    <property type="match status" value="1"/>
</dbReference>
<comment type="caution">
    <text evidence="3">The sequence shown here is derived from an EMBL/GenBank/DDBJ whole genome shotgun (WGS) entry which is preliminary data.</text>
</comment>
<keyword evidence="2" id="KW-0732">Signal</keyword>
<keyword evidence="3" id="KW-0378">Hydrolase</keyword>
<dbReference type="SUPFAM" id="SSF51445">
    <property type="entry name" value="(Trans)glycosidases"/>
    <property type="match status" value="1"/>
</dbReference>
<name>A0ABT4KDV6_9HYPH</name>
<dbReference type="InterPro" id="IPR017853">
    <property type="entry name" value="GH"/>
</dbReference>
<comment type="similarity">
    <text evidence="1">Belongs to the glycosyl hydrolase 25 family.</text>
</comment>
<reference evidence="3" key="1">
    <citation type="submission" date="2022-10" db="EMBL/GenBank/DDBJ databases">
        <title>Whole genome sequencing of three plant growth promoting bacteria isolated from Vachellia tortilis subsp. raddiana in Morocco.</title>
        <authorList>
            <person name="Hnini M."/>
            <person name="Zouagui R."/>
            <person name="Zouagui H."/>
            <person name="Chemao Elfihri M.-W."/>
            <person name="Ibrahimi A."/>
            <person name="Sbabou L."/>
            <person name="Aurag J."/>
        </authorList>
    </citation>
    <scope>NUCLEOTIDE SEQUENCE</scope>
    <source>
        <strain evidence="3">LMR678</strain>
    </source>
</reference>
<proteinExistence type="inferred from homology"/>
<evidence type="ECO:0000256" key="2">
    <source>
        <dbReference type="SAM" id="SignalP"/>
    </source>
</evidence>
<feature type="signal peptide" evidence="2">
    <location>
        <begin position="1"/>
        <end position="30"/>
    </location>
</feature>
<dbReference type="CDD" id="cd00599">
    <property type="entry name" value="GH25_muramidase"/>
    <property type="match status" value="1"/>
</dbReference>
<sequence>MEKRGLSISGTILRLVALLGLTFAAANARASDLEPWKQRQNAIIVDAYEMNSIDWEVMLKDKRIAGFIAKASDGLPESFSCIGDHGGDTVAHCKTMWRKYAVSRELYQTRRMIARSHGLLWGAYHLARPGNPVDQANHFLDYADPRDDEVMVLDIEGIDPEKYMSLEDAAIFAGHIKTRTGRYPILYTNHITAKHIAANRFKHRLLSRLPLWYARYKPDIRKVFPMGNWDSYALWQFSSSHNCGKRRCPYRVPGTLNDIDVNVAAMPASALKAVWAQGALLPEKAPVLTVVAAATRGTAPAASARAAVSFERPALLVSRATAASKSGSGVDMTVTGSIAVKAAEAHLPHQAERR</sequence>
<dbReference type="Proteomes" id="UP001079430">
    <property type="component" value="Unassembled WGS sequence"/>
</dbReference>
<dbReference type="EMBL" id="JAPVOI010000004">
    <property type="protein sequence ID" value="MCZ4090077.1"/>
    <property type="molecule type" value="Genomic_DNA"/>
</dbReference>
<accession>A0ABT4KDV6</accession>
<evidence type="ECO:0000256" key="1">
    <source>
        <dbReference type="ARBA" id="ARBA00010646"/>
    </source>
</evidence>
<feature type="chain" id="PRO_5047176445" evidence="2">
    <location>
        <begin position="31"/>
        <end position="354"/>
    </location>
</feature>
<evidence type="ECO:0000313" key="4">
    <source>
        <dbReference type="Proteomes" id="UP001079430"/>
    </source>
</evidence>
<protein>
    <submittedName>
        <fullName evidence="3">Glycoside hydrolase family 25 protein</fullName>
    </submittedName>
</protein>
<dbReference type="RefSeq" id="WP_269277486.1">
    <property type="nucleotide sequence ID" value="NZ_JAPVOI010000004.1"/>
</dbReference>
<dbReference type="GO" id="GO:0016787">
    <property type="term" value="F:hydrolase activity"/>
    <property type="evidence" value="ECO:0007669"/>
    <property type="project" value="UniProtKB-KW"/>
</dbReference>
<dbReference type="InterPro" id="IPR002053">
    <property type="entry name" value="Glyco_hydro_25"/>
</dbReference>
<evidence type="ECO:0000313" key="3">
    <source>
        <dbReference type="EMBL" id="MCZ4090077.1"/>
    </source>
</evidence>
<organism evidence="3 4">
    <name type="scientific">Sinorhizobium psoraleae</name>
    <dbReference type="NCBI Taxonomy" id="520838"/>
    <lineage>
        <taxon>Bacteria</taxon>
        <taxon>Pseudomonadati</taxon>
        <taxon>Pseudomonadota</taxon>
        <taxon>Alphaproteobacteria</taxon>
        <taxon>Hyphomicrobiales</taxon>
        <taxon>Rhizobiaceae</taxon>
        <taxon>Sinorhizobium/Ensifer group</taxon>
        <taxon>Sinorhizobium</taxon>
    </lineage>
</organism>
<dbReference type="PROSITE" id="PS51904">
    <property type="entry name" value="GLYCOSYL_HYDROL_F25_2"/>
    <property type="match status" value="1"/>
</dbReference>
<gene>
    <name evidence="3" type="ORF">O3W52_08345</name>
</gene>